<evidence type="ECO:0000256" key="1">
    <source>
        <dbReference type="SAM" id="SignalP"/>
    </source>
</evidence>
<sequence length="208" mass="23888">MQLKNLLFLITILSLSKCLRGDRHCAQKLGITGEDNGKSVNLEYYDSHVNCEQRQCMTTSFKITYNVGESFDVDYRDCVPKEDDIDKELTTCGENINMTKVFDKIEKDIDKYINKASDTNVNMYLDKGAGVSLKSYDEEFKDIIEKRMKKHKANVTSISRYQITEAKIGGHYTVKCCNKDYCNMSVNTKYNIGLVMSVIFLSLFVIKR</sequence>
<dbReference type="AlphaFoldDB" id="A0A0N5BGN7"/>
<evidence type="ECO:0000313" key="3">
    <source>
        <dbReference type="WBParaSite" id="SPAL_0000513700.1"/>
    </source>
</evidence>
<dbReference type="WBParaSite" id="SPAL_0000513700.1">
    <property type="protein sequence ID" value="SPAL_0000513700.1"/>
    <property type="gene ID" value="SPAL_0000513700"/>
</dbReference>
<organism evidence="2 3">
    <name type="scientific">Strongyloides papillosus</name>
    <name type="common">Intestinal threadworm</name>
    <dbReference type="NCBI Taxonomy" id="174720"/>
    <lineage>
        <taxon>Eukaryota</taxon>
        <taxon>Metazoa</taxon>
        <taxon>Ecdysozoa</taxon>
        <taxon>Nematoda</taxon>
        <taxon>Chromadorea</taxon>
        <taxon>Rhabditida</taxon>
        <taxon>Tylenchina</taxon>
        <taxon>Panagrolaimomorpha</taxon>
        <taxon>Strongyloidoidea</taxon>
        <taxon>Strongyloididae</taxon>
        <taxon>Strongyloides</taxon>
    </lineage>
</organism>
<name>A0A0N5BGN7_STREA</name>
<feature type="chain" id="PRO_5005894576" evidence="1">
    <location>
        <begin position="22"/>
        <end position="208"/>
    </location>
</feature>
<keyword evidence="2" id="KW-1185">Reference proteome</keyword>
<evidence type="ECO:0000313" key="2">
    <source>
        <dbReference type="Proteomes" id="UP000046392"/>
    </source>
</evidence>
<accession>A0A0N5BGN7</accession>
<feature type="signal peptide" evidence="1">
    <location>
        <begin position="1"/>
        <end position="21"/>
    </location>
</feature>
<proteinExistence type="predicted"/>
<dbReference type="Proteomes" id="UP000046392">
    <property type="component" value="Unplaced"/>
</dbReference>
<protein>
    <submittedName>
        <fullName evidence="3">Variable surface protein</fullName>
    </submittedName>
</protein>
<reference evidence="3" key="1">
    <citation type="submission" date="2017-02" db="UniProtKB">
        <authorList>
            <consortium name="WormBaseParasite"/>
        </authorList>
    </citation>
    <scope>IDENTIFICATION</scope>
</reference>
<keyword evidence="1" id="KW-0732">Signal</keyword>